<dbReference type="Pfam" id="PF02698">
    <property type="entry name" value="DUF218"/>
    <property type="match status" value="1"/>
</dbReference>
<dbReference type="CDD" id="cd06259">
    <property type="entry name" value="YdcF-like"/>
    <property type="match status" value="1"/>
</dbReference>
<dbReference type="InterPro" id="IPR014729">
    <property type="entry name" value="Rossmann-like_a/b/a_fold"/>
</dbReference>
<keyword evidence="4" id="KW-1185">Reference proteome</keyword>
<dbReference type="GO" id="GO:0043164">
    <property type="term" value="P:Gram-negative-bacterium-type cell wall biogenesis"/>
    <property type="evidence" value="ECO:0007669"/>
    <property type="project" value="TreeGrafter"/>
</dbReference>
<keyword evidence="1" id="KW-0812">Transmembrane</keyword>
<keyword evidence="1" id="KW-1133">Transmembrane helix</keyword>
<dbReference type="EMBL" id="CABPSK010000002">
    <property type="protein sequence ID" value="VVE19704.1"/>
    <property type="molecule type" value="Genomic_DNA"/>
</dbReference>
<proteinExistence type="predicted"/>
<feature type="transmembrane region" description="Helical" evidence="1">
    <location>
        <begin position="6"/>
        <end position="30"/>
    </location>
</feature>
<keyword evidence="1" id="KW-0472">Membrane</keyword>
<dbReference type="OrthoDB" id="9809813at2"/>
<dbReference type="GO" id="GO:0005886">
    <property type="term" value="C:plasma membrane"/>
    <property type="evidence" value="ECO:0007669"/>
    <property type="project" value="TreeGrafter"/>
</dbReference>
<evidence type="ECO:0000259" key="2">
    <source>
        <dbReference type="Pfam" id="PF02698"/>
    </source>
</evidence>
<evidence type="ECO:0000313" key="4">
    <source>
        <dbReference type="Proteomes" id="UP000366945"/>
    </source>
</evidence>
<evidence type="ECO:0000313" key="3">
    <source>
        <dbReference type="EMBL" id="VVE19704.1"/>
    </source>
</evidence>
<name>A0A5E4W7Y0_9BURK</name>
<dbReference type="Gene3D" id="3.40.50.620">
    <property type="entry name" value="HUPs"/>
    <property type="match status" value="1"/>
</dbReference>
<dbReference type="Proteomes" id="UP000366945">
    <property type="component" value="Unassembled WGS sequence"/>
</dbReference>
<dbReference type="InterPro" id="IPR003848">
    <property type="entry name" value="DUF218"/>
</dbReference>
<evidence type="ECO:0000256" key="1">
    <source>
        <dbReference type="SAM" id="Phobius"/>
    </source>
</evidence>
<dbReference type="GeneID" id="300405100"/>
<dbReference type="RefSeq" id="WP_150680287.1">
    <property type="nucleotide sequence ID" value="NZ_CABPSK010000002.1"/>
</dbReference>
<reference evidence="3 4" key="1">
    <citation type="submission" date="2019-08" db="EMBL/GenBank/DDBJ databases">
        <authorList>
            <person name="Peeters C."/>
        </authorList>
    </citation>
    <scope>NUCLEOTIDE SEQUENCE [LARGE SCALE GENOMIC DNA]</scope>
    <source>
        <strain evidence="3 4">LMG 31114</strain>
    </source>
</reference>
<gene>
    <name evidence="3" type="ORF">PPN31114_03085</name>
</gene>
<accession>A0A5E4W7Y0</accession>
<dbReference type="PANTHER" id="PTHR30336">
    <property type="entry name" value="INNER MEMBRANE PROTEIN, PROBABLE PERMEASE"/>
    <property type="match status" value="1"/>
</dbReference>
<dbReference type="InterPro" id="IPR051599">
    <property type="entry name" value="Cell_Envelope_Assoc"/>
</dbReference>
<sequence length="263" mass="28425">MPTDWLFRNLLVGLFLPPANVLVLAALALIVWRRCPRIGKTLAVTAALALWLQAMPWVGDRLTRSLSVGTPVDVKALDAARQSPQSAGELPQAVVILGGGTSVGATEFGRAEGADLPPMAIARVRYGAFLARHAQLPVLVSGGAPSGFPIAEGRLMAQILTEEFGVPVRWTEAQSLNTAQNAIFSARMLTNSGITRVYLVTSAWHMRRARDQFVRAGLTVVPAPCCNERALDPEVIPGWWPTLDGMRSTRFALREWMAIAVGH</sequence>
<feature type="domain" description="DUF218" evidence="2">
    <location>
        <begin position="92"/>
        <end position="258"/>
    </location>
</feature>
<organism evidence="3 4">
    <name type="scientific">Pandoraea pneumonica</name>
    <dbReference type="NCBI Taxonomy" id="2508299"/>
    <lineage>
        <taxon>Bacteria</taxon>
        <taxon>Pseudomonadati</taxon>
        <taxon>Pseudomonadota</taxon>
        <taxon>Betaproteobacteria</taxon>
        <taxon>Burkholderiales</taxon>
        <taxon>Burkholderiaceae</taxon>
        <taxon>Pandoraea</taxon>
    </lineage>
</organism>
<dbReference type="PANTHER" id="PTHR30336:SF4">
    <property type="entry name" value="ENVELOPE BIOGENESIS FACTOR ELYC"/>
    <property type="match status" value="1"/>
</dbReference>
<dbReference type="GO" id="GO:0000270">
    <property type="term" value="P:peptidoglycan metabolic process"/>
    <property type="evidence" value="ECO:0007669"/>
    <property type="project" value="TreeGrafter"/>
</dbReference>
<protein>
    <submittedName>
        <fullName evidence="3">YdcF family protein</fullName>
    </submittedName>
</protein>
<dbReference type="AlphaFoldDB" id="A0A5E4W7Y0"/>